<gene>
    <name evidence="1" type="ORF">MMDA13_gp22</name>
</gene>
<accession>A0A7G3PLV1</accession>
<evidence type="ECO:0000313" key="1">
    <source>
        <dbReference type="EMBL" id="QHB80455.1"/>
    </source>
</evidence>
<keyword evidence="2" id="KW-1185">Reference proteome</keyword>
<proteinExistence type="predicted"/>
<evidence type="ECO:0000313" key="2">
    <source>
        <dbReference type="Proteomes" id="UP000515820"/>
    </source>
</evidence>
<organism evidence="1 2">
    <name type="scientific">Sphingomonas phage vB_StuS_MMDA13</name>
    <dbReference type="NCBI Taxonomy" id="2686378"/>
    <lineage>
        <taxon>Viruses</taxon>
        <taxon>Duplodnaviria</taxon>
        <taxon>Heunggongvirae</taxon>
        <taxon>Uroviricota</taxon>
        <taxon>Caudoviricetes</taxon>
        <taxon>Queuovirinae</taxon>
        <taxon>Torvergatavirus</taxon>
        <taxon>Torvergatavirus MMDA13</taxon>
    </lineage>
</organism>
<dbReference type="Proteomes" id="UP000515820">
    <property type="component" value="Segment"/>
</dbReference>
<reference evidence="1 2" key="1">
    <citation type="journal article" date="2020" name="Viruses">
        <title>Characterization of vB_StuS_MMDA13, a Newly Discovered Bacteriophage Infecting the Agar-Degrading Species Sphingomonas turrisvirgatae.</title>
        <authorList>
            <person name="Marmo P."/>
            <person name="Thaller M.C."/>
            <person name="Di Lallo G."/>
            <person name="Henrici De Angelis L."/>
            <person name="Poerio N."/>
            <person name="De Santis F."/>
            <person name="Fraziano M."/>
            <person name="Migliore L."/>
            <person name="D'Andrea M.M."/>
        </authorList>
    </citation>
    <scope>NUCLEOTIDE SEQUENCE [LARGE SCALE GENOMIC DNA]</scope>
</reference>
<dbReference type="EMBL" id="MN820898">
    <property type="protein sequence ID" value="QHB80455.1"/>
    <property type="molecule type" value="Genomic_DNA"/>
</dbReference>
<protein>
    <submittedName>
        <fullName evidence="1">Uncharacterized protein</fullName>
    </submittedName>
</protein>
<name>A0A7G3PLV1_9CAUD</name>
<sequence length="296" mass="30879">MTSRRPLVVIGGRIQELPAGDDVAAVVNDPEFVYDTVADILQQGTNITLTFNDTTNKITIACVVDAEYIRDTIGAALVQGTGTILSVNDSLNTITYSVDPEYVRDVIATALSASNGVALTIDDAGDSMSLQADPEYFRDLMGMTLVQGPGVVISVNDAGNTITISADGSTTIPFIYVPAVFYPGTLKTANIIMLRHAIVSDCTLPANCAGSAGGGEADATSTSVYKIQKSTAALPDTFTDIGAITYSSGTHIPTFSTAGGVDINFAVGDTLRVVSPDVPDTTLSDTNFTILMNRSS</sequence>